<feature type="domain" description="Polysaccharide chain length determinant N-terminal" evidence="11">
    <location>
        <begin position="21"/>
        <end position="106"/>
    </location>
</feature>
<proteinExistence type="predicted"/>
<evidence type="ECO:0000256" key="4">
    <source>
        <dbReference type="ARBA" id="ARBA00022741"/>
    </source>
</evidence>
<evidence type="ECO:0000313" key="13">
    <source>
        <dbReference type="EMBL" id="KWD95439.1"/>
    </source>
</evidence>
<dbReference type="InterPro" id="IPR003856">
    <property type="entry name" value="LPS_length_determ_N"/>
</dbReference>
<evidence type="ECO:0000256" key="2">
    <source>
        <dbReference type="ARBA" id="ARBA00022475"/>
    </source>
</evidence>
<dbReference type="GO" id="GO:0004713">
    <property type="term" value="F:protein tyrosine kinase activity"/>
    <property type="evidence" value="ECO:0007669"/>
    <property type="project" value="TreeGrafter"/>
</dbReference>
<dbReference type="OrthoDB" id="9808257at2"/>
<sequence>MKFNARNIQYPQRMPDESGVTQLWHAVTQHRRLFFATIGATLATGVLYALLATPQYRAEALLRVQTKPGSSISSLSDVSGTIAASPSASDESEMLISRAVIDDAIDTTSADLEIRNASRFPLIGPLLASRFDADDVLAPAPLGLTGYAWGGERLEIGEFSIPKTALGDRFMIVAADANNWTLHDDDNNALAHGKVGETVSFRLPGEATAGRLRVDMLRARPGVAYMVRKQPEPLVYENVSKHLKTVVPNRDSTLESPSMIRLSYQADSAREAKKMVDAIVRQYLQRDLAFRTDRARRNLDSLHQRLPALKRDLQKAEDDLNRYRTQNGAIDVDQQGAALISRLNTLAERQTGLQISLDDVRQRFLPKSLQYQTVQAQLDQVKREIRDTSAMAAKLPTTQREFVRLSRQVTIATQLYTSVLTNAQQLEIAISSAAPGVTAVDWAVAPYRPVWPRRGIIVLGALFAGVFLALTGVHLLSLYRRELHSPAALIRLTDRPCLAIVASSPALAAAPGAPRSAVLPLAATHPDDEGVDSVRALRASLKIALAEPRQGGGGKVLLLTGATAGVGCSFVSSNLAYLLAGTNAGVLLINADLRASSMAGGPGLAQVLDGSMLPDAVTLRVAGSRLSIMSAGSLGKTSPGELLEGAELARLIASLRQRYDFVVIDGPPLLPGNDALGIVGGNCDVHLLVSRSGLTRVADVEAAWSRLRSVGADITGHVFNTYTGSGRRVVKRVHTRGFPVRPTERRRREFGNVRAADPRNGVG</sequence>
<keyword evidence="2" id="KW-1003">Cell membrane</keyword>
<dbReference type="InterPro" id="IPR050445">
    <property type="entry name" value="Bact_polysacc_biosynth/exp"/>
</dbReference>
<evidence type="ECO:0000256" key="9">
    <source>
        <dbReference type="SAM" id="MobiDB-lite"/>
    </source>
</evidence>
<dbReference type="CDD" id="cd05387">
    <property type="entry name" value="BY-kinase"/>
    <property type="match status" value="1"/>
</dbReference>
<feature type="transmembrane region" description="Helical" evidence="10">
    <location>
        <begin position="33"/>
        <end position="53"/>
    </location>
</feature>
<evidence type="ECO:0000256" key="8">
    <source>
        <dbReference type="SAM" id="Coils"/>
    </source>
</evidence>
<keyword evidence="8" id="KW-0175">Coiled coil</keyword>
<keyword evidence="6 10" id="KW-1133">Transmembrane helix</keyword>
<dbReference type="InterPro" id="IPR005702">
    <property type="entry name" value="Wzc-like_C"/>
</dbReference>
<dbReference type="InterPro" id="IPR032807">
    <property type="entry name" value="GNVR"/>
</dbReference>
<evidence type="ECO:0000313" key="14">
    <source>
        <dbReference type="Proteomes" id="UP000062998"/>
    </source>
</evidence>
<feature type="region of interest" description="Disordered" evidence="9">
    <location>
        <begin position="741"/>
        <end position="763"/>
    </location>
</feature>
<dbReference type="AlphaFoldDB" id="A0A107EMF6"/>
<comment type="caution">
    <text evidence="13">The sequence shown here is derived from an EMBL/GenBank/DDBJ whole genome shotgun (WGS) entry which is preliminary data.</text>
</comment>
<keyword evidence="7 10" id="KW-0472">Membrane</keyword>
<evidence type="ECO:0000256" key="7">
    <source>
        <dbReference type="ARBA" id="ARBA00023136"/>
    </source>
</evidence>
<dbReference type="Pfam" id="PF02706">
    <property type="entry name" value="Wzz"/>
    <property type="match status" value="1"/>
</dbReference>
<dbReference type="Pfam" id="PF23607">
    <property type="entry name" value="WZC_N"/>
    <property type="match status" value="1"/>
</dbReference>
<evidence type="ECO:0000256" key="5">
    <source>
        <dbReference type="ARBA" id="ARBA00022840"/>
    </source>
</evidence>
<gene>
    <name evidence="13" type="ORF">WL73_01935</name>
</gene>
<feature type="compositionally biased region" description="Basic and acidic residues" evidence="9">
    <location>
        <begin position="742"/>
        <end position="751"/>
    </location>
</feature>
<name>A0A107EMF6_9BURK</name>
<feature type="coiled-coil region" evidence="8">
    <location>
        <begin position="299"/>
        <end position="326"/>
    </location>
</feature>
<dbReference type="InterPro" id="IPR027417">
    <property type="entry name" value="P-loop_NTPase"/>
</dbReference>
<organism evidence="13 14">
    <name type="scientific">Burkholderia ubonensis</name>
    <dbReference type="NCBI Taxonomy" id="101571"/>
    <lineage>
        <taxon>Bacteria</taxon>
        <taxon>Pseudomonadati</taxon>
        <taxon>Pseudomonadota</taxon>
        <taxon>Betaproteobacteria</taxon>
        <taxon>Burkholderiales</taxon>
        <taxon>Burkholderiaceae</taxon>
        <taxon>Burkholderia</taxon>
        <taxon>Burkholderia cepacia complex</taxon>
    </lineage>
</organism>
<dbReference type="Gene3D" id="3.40.50.300">
    <property type="entry name" value="P-loop containing nucleotide triphosphate hydrolases"/>
    <property type="match status" value="1"/>
</dbReference>
<dbReference type="Pfam" id="PF13807">
    <property type="entry name" value="GNVR"/>
    <property type="match status" value="1"/>
</dbReference>
<feature type="transmembrane region" description="Helical" evidence="10">
    <location>
        <begin position="456"/>
        <end position="479"/>
    </location>
</feature>
<comment type="subcellular location">
    <subcellularLocation>
        <location evidence="1">Cell membrane</location>
        <topology evidence="1">Multi-pass membrane protein</topology>
    </subcellularLocation>
</comment>
<evidence type="ECO:0000256" key="1">
    <source>
        <dbReference type="ARBA" id="ARBA00004651"/>
    </source>
</evidence>
<dbReference type="PANTHER" id="PTHR32309">
    <property type="entry name" value="TYROSINE-PROTEIN KINASE"/>
    <property type="match status" value="1"/>
</dbReference>
<dbReference type="GO" id="GO:0005886">
    <property type="term" value="C:plasma membrane"/>
    <property type="evidence" value="ECO:0007669"/>
    <property type="project" value="UniProtKB-SubCell"/>
</dbReference>
<keyword evidence="5" id="KW-0067">ATP-binding</keyword>
<protein>
    <submittedName>
        <fullName evidence="13">Multidrug MFS transporter</fullName>
    </submittedName>
</protein>
<dbReference type="SUPFAM" id="SSF52540">
    <property type="entry name" value="P-loop containing nucleoside triphosphate hydrolases"/>
    <property type="match status" value="1"/>
</dbReference>
<dbReference type="PANTHER" id="PTHR32309:SF32">
    <property type="entry name" value="TYROSINE-PROTEIN KINASE ETK-RELATED"/>
    <property type="match status" value="1"/>
</dbReference>
<evidence type="ECO:0000259" key="11">
    <source>
        <dbReference type="Pfam" id="PF02706"/>
    </source>
</evidence>
<feature type="domain" description="Tyrosine-protein kinase G-rich" evidence="12">
    <location>
        <begin position="398"/>
        <end position="473"/>
    </location>
</feature>
<evidence type="ECO:0000256" key="6">
    <source>
        <dbReference type="ARBA" id="ARBA00022989"/>
    </source>
</evidence>
<accession>A0A107EMF6</accession>
<dbReference type="RefSeq" id="WP_060326923.1">
    <property type="nucleotide sequence ID" value="NZ_LPIU01000049.1"/>
</dbReference>
<dbReference type="EMBL" id="LPIX01000095">
    <property type="protein sequence ID" value="KWD95439.1"/>
    <property type="molecule type" value="Genomic_DNA"/>
</dbReference>
<evidence type="ECO:0000256" key="3">
    <source>
        <dbReference type="ARBA" id="ARBA00022692"/>
    </source>
</evidence>
<keyword evidence="3 10" id="KW-0812">Transmembrane</keyword>
<reference evidence="13 14" key="1">
    <citation type="submission" date="2015-11" db="EMBL/GenBank/DDBJ databases">
        <title>Expanding the genomic diversity of Burkholderia species for the development of highly accurate diagnostics.</title>
        <authorList>
            <person name="Sahl J."/>
            <person name="Keim P."/>
            <person name="Wagner D."/>
        </authorList>
    </citation>
    <scope>NUCLEOTIDE SEQUENCE [LARGE SCALE GENOMIC DNA]</scope>
    <source>
        <strain evidence="13 14">MSMB2167WGS</strain>
    </source>
</reference>
<evidence type="ECO:0000256" key="10">
    <source>
        <dbReference type="SAM" id="Phobius"/>
    </source>
</evidence>
<keyword evidence="4" id="KW-0547">Nucleotide-binding</keyword>
<dbReference type="Proteomes" id="UP000062998">
    <property type="component" value="Unassembled WGS sequence"/>
</dbReference>
<evidence type="ECO:0000259" key="12">
    <source>
        <dbReference type="Pfam" id="PF13807"/>
    </source>
</evidence>